<proteinExistence type="predicted"/>
<evidence type="ECO:0000313" key="3">
    <source>
        <dbReference type="Proteomes" id="UP001632037"/>
    </source>
</evidence>
<dbReference type="GO" id="GO:0006310">
    <property type="term" value="P:DNA recombination"/>
    <property type="evidence" value="ECO:0007669"/>
    <property type="project" value="UniProtKB-KW"/>
</dbReference>
<dbReference type="EMBL" id="JBIMZQ010000047">
    <property type="protein sequence ID" value="KAL3659320.1"/>
    <property type="molecule type" value="Genomic_DNA"/>
</dbReference>
<reference evidence="2 3" key="1">
    <citation type="submission" date="2024-09" db="EMBL/GenBank/DDBJ databases">
        <title>Genome sequencing and assembly of Phytophthora oleae, isolate VK10A, causative agent of rot of olive drupes.</title>
        <authorList>
            <person name="Conti Taguali S."/>
            <person name="Riolo M."/>
            <person name="La Spada F."/>
            <person name="Cacciola S.O."/>
            <person name="Dionisio G."/>
        </authorList>
    </citation>
    <scope>NUCLEOTIDE SEQUENCE [LARGE SCALE GENOMIC DNA]</scope>
    <source>
        <strain evidence="2 3">VK10A</strain>
    </source>
</reference>
<gene>
    <name evidence="2" type="ORF">V7S43_015591</name>
</gene>
<sequence>MRGHHALECRQIQRQLATTNKSQRPAEKLCAAISWHYTKPEMLAGGHPHDRWIVDAAADGTLVPRGNPARSAAIMQTLAGLSKAKKRERTPKRASPMSLEMLSRVIGVLDSDPSFNDTMRVWFSAVWSLAFYGMCRINEVLFMKKGDIQLGLQRRSRKNGAQIRFECFTIRDRKTDHDPLASRTYCLHHLPKEELAAEALTYLERWFTYSSTQLQHKWRDNEYAFPSLTQIL</sequence>
<dbReference type="Gene3D" id="1.10.443.10">
    <property type="entry name" value="Intergrase catalytic core"/>
    <property type="match status" value="1"/>
</dbReference>
<dbReference type="Proteomes" id="UP001632037">
    <property type="component" value="Unassembled WGS sequence"/>
</dbReference>
<keyword evidence="1" id="KW-0233">DNA recombination</keyword>
<organism evidence="2 3">
    <name type="scientific">Phytophthora oleae</name>
    <dbReference type="NCBI Taxonomy" id="2107226"/>
    <lineage>
        <taxon>Eukaryota</taxon>
        <taxon>Sar</taxon>
        <taxon>Stramenopiles</taxon>
        <taxon>Oomycota</taxon>
        <taxon>Peronosporomycetes</taxon>
        <taxon>Peronosporales</taxon>
        <taxon>Peronosporaceae</taxon>
        <taxon>Phytophthora</taxon>
    </lineage>
</organism>
<dbReference type="SUPFAM" id="SSF56349">
    <property type="entry name" value="DNA breaking-rejoining enzymes"/>
    <property type="match status" value="1"/>
</dbReference>
<evidence type="ECO:0008006" key="4">
    <source>
        <dbReference type="Google" id="ProtNLM"/>
    </source>
</evidence>
<protein>
    <recommendedName>
        <fullName evidence="4">Tyr recombinase domain-containing protein</fullName>
    </recommendedName>
</protein>
<name>A0ABD3F1S8_9STRA</name>
<accession>A0ABD3F1S8</accession>
<dbReference type="AlphaFoldDB" id="A0ABD3F1S8"/>
<dbReference type="InterPro" id="IPR013762">
    <property type="entry name" value="Integrase-like_cat_sf"/>
</dbReference>
<evidence type="ECO:0000313" key="2">
    <source>
        <dbReference type="EMBL" id="KAL3659320.1"/>
    </source>
</evidence>
<keyword evidence="3" id="KW-1185">Reference proteome</keyword>
<comment type="caution">
    <text evidence="2">The sequence shown here is derived from an EMBL/GenBank/DDBJ whole genome shotgun (WGS) entry which is preliminary data.</text>
</comment>
<dbReference type="InterPro" id="IPR011010">
    <property type="entry name" value="DNA_brk_join_enz"/>
</dbReference>
<evidence type="ECO:0000256" key="1">
    <source>
        <dbReference type="ARBA" id="ARBA00023172"/>
    </source>
</evidence>